<dbReference type="GO" id="GO:0006298">
    <property type="term" value="P:mismatch repair"/>
    <property type="evidence" value="ECO:0007669"/>
    <property type="project" value="TreeGrafter"/>
</dbReference>
<dbReference type="GeneID" id="15312130"/>
<keyword evidence="4" id="KW-0808">Transferase</keyword>
<dbReference type="RefSeq" id="YP_007877711.1">
    <property type="nucleotide sequence ID" value="NC_021071.1"/>
</dbReference>
<dbReference type="PRINTS" id="PR00505">
    <property type="entry name" value="D12N6MTFRASE"/>
</dbReference>
<dbReference type="Pfam" id="PF02086">
    <property type="entry name" value="MethyltransfD12"/>
    <property type="match status" value="1"/>
</dbReference>
<comment type="catalytic activity">
    <reaction evidence="6">
        <text>a 2'-deoxyadenosine in DNA + S-adenosyl-L-methionine = an N(6)-methyl-2'-deoxyadenosine in DNA + S-adenosyl-L-homocysteine + H(+)</text>
        <dbReference type="Rhea" id="RHEA:15197"/>
        <dbReference type="Rhea" id="RHEA-COMP:12418"/>
        <dbReference type="Rhea" id="RHEA-COMP:12419"/>
        <dbReference type="ChEBI" id="CHEBI:15378"/>
        <dbReference type="ChEBI" id="CHEBI:57856"/>
        <dbReference type="ChEBI" id="CHEBI:59789"/>
        <dbReference type="ChEBI" id="CHEBI:90615"/>
        <dbReference type="ChEBI" id="CHEBI:90616"/>
        <dbReference type="EC" id="2.1.1.72"/>
    </reaction>
</comment>
<sequence length="276" mass="32274">MATSLKTPLRYPGGKSRAIKKMAPYFPLLGDYAEYREPFLGGGSVALYVAQTYPNISIWVNDLYEPLYTFWKQLQISGTKLTNELRQLKSRYPDRGSARGLFLEAREYLDRDLFNSEPFHRAISFYVVNKCSFSGLTESSSFSAQASDQNFSMRGIEKLPYYSELIQKWHITNLSYEKLMTDDDGVFLYLDPPYSIKDNLYGKKGTMHSGFSHETFYKTCDKYKVDQMISYNSDNLIKERFQGWKAQEYDHTYTMRSVGDYMKDQQKRKELILLNY</sequence>
<dbReference type="EMBL" id="HQ634175">
    <property type="protein sequence ID" value="AGH26476.1"/>
    <property type="molecule type" value="Genomic_DNA"/>
</dbReference>
<dbReference type="EC" id="2.1.1.72" evidence="2"/>
<dbReference type="GO" id="GO:0032259">
    <property type="term" value="P:methylation"/>
    <property type="evidence" value="ECO:0007669"/>
    <property type="project" value="UniProtKB-KW"/>
</dbReference>
<keyword evidence="3" id="KW-0489">Methyltransferase</keyword>
<evidence type="ECO:0000256" key="3">
    <source>
        <dbReference type="ARBA" id="ARBA00022603"/>
    </source>
</evidence>
<dbReference type="PANTHER" id="PTHR30481:SF2">
    <property type="entry name" value="SITE-SPECIFIC DNA-METHYLTRANSFERASE (ADENINE-SPECIFIC)"/>
    <property type="match status" value="1"/>
</dbReference>
<evidence type="ECO:0000256" key="2">
    <source>
        <dbReference type="ARBA" id="ARBA00011900"/>
    </source>
</evidence>
<dbReference type="Gene3D" id="3.40.50.150">
    <property type="entry name" value="Vaccinia Virus protein VP39"/>
    <property type="match status" value="1"/>
</dbReference>
<evidence type="ECO:0000256" key="6">
    <source>
        <dbReference type="ARBA" id="ARBA00047942"/>
    </source>
</evidence>
<evidence type="ECO:0000256" key="5">
    <source>
        <dbReference type="ARBA" id="ARBA00022691"/>
    </source>
</evidence>
<dbReference type="GO" id="GO:0043565">
    <property type="term" value="F:sequence-specific DNA binding"/>
    <property type="evidence" value="ECO:0007669"/>
    <property type="project" value="TreeGrafter"/>
</dbReference>
<gene>
    <name evidence="7" type="ORF">CPPG_00160</name>
</gene>
<evidence type="ECO:0000256" key="4">
    <source>
        <dbReference type="ARBA" id="ARBA00022679"/>
    </source>
</evidence>
<dbReference type="SUPFAM" id="SSF53335">
    <property type="entry name" value="S-adenosyl-L-methionine-dependent methyltransferases"/>
    <property type="match status" value="1"/>
</dbReference>
<evidence type="ECO:0000313" key="7">
    <source>
        <dbReference type="EMBL" id="AGH26476.1"/>
    </source>
</evidence>
<dbReference type="GO" id="GO:0009307">
    <property type="term" value="P:DNA restriction-modification system"/>
    <property type="evidence" value="ECO:0007669"/>
    <property type="project" value="InterPro"/>
</dbReference>
<keyword evidence="8" id="KW-1185">Reference proteome</keyword>
<dbReference type="GO" id="GO:1904047">
    <property type="term" value="F:S-adenosyl-L-methionine binding"/>
    <property type="evidence" value="ECO:0007669"/>
    <property type="project" value="TreeGrafter"/>
</dbReference>
<evidence type="ECO:0000256" key="1">
    <source>
        <dbReference type="ARBA" id="ARBA00006594"/>
    </source>
</evidence>
<reference evidence="7 8" key="1">
    <citation type="submission" date="2010-11" db="EMBL/GenBank/DDBJ databases">
        <title>The Genome Sequence of Cyanophage P-RSM1.</title>
        <authorList>
            <consortium name="The Broad Institute Genome Sequencing Platform"/>
            <person name="Henn M.R."/>
            <person name="Sullivan M.S."/>
            <person name="Osburne M.S."/>
            <person name="Levin J."/>
            <person name="Malboeuf C."/>
            <person name="Casali M."/>
            <person name="Russ C."/>
            <person name="Lennon N."/>
            <person name="Chapman S.B."/>
            <person name="Erlich R."/>
            <person name="Young S.K."/>
            <person name="Yandava C."/>
            <person name="Zeng Q."/>
            <person name="Alvarado L."/>
            <person name="Anderson S."/>
            <person name="Berlin A."/>
            <person name="Chen Z."/>
            <person name="Freedman E."/>
            <person name="Gellesch M."/>
            <person name="Goldberg J."/>
            <person name="Green L."/>
            <person name="Griggs A."/>
            <person name="Gujja S."/>
            <person name="Heilman E.R."/>
            <person name="Heiman D."/>
            <person name="Hollinger A."/>
            <person name="Howarth C."/>
            <person name="Larson L."/>
            <person name="Mehta T."/>
            <person name="Pearson M."/>
            <person name="Roberts A."/>
            <person name="Ryan E."/>
            <person name="Saif S."/>
            <person name="Shea T."/>
            <person name="Shenoy N."/>
            <person name="Sisk P."/>
            <person name="Stolte C."/>
            <person name="Sykes S."/>
            <person name="White J."/>
            <person name="Yu Q."/>
            <person name="Coleman M.L."/>
            <person name="Huang K.H."/>
            <person name="Weigele P.R."/>
            <person name="DeFrancesco A.S."/>
            <person name="Kern S.E."/>
            <person name="Thompson L.R."/>
            <person name="Fu R."/>
            <person name="Hombeck B."/>
            <person name="Chisholm S.W."/>
            <person name="Haas B."/>
            <person name="Nusbaum C."/>
            <person name="Birren B."/>
        </authorList>
    </citation>
    <scope>NUCLEOTIDE SEQUENCE [LARGE SCALE GENOMIC DNA]</scope>
    <source>
        <strain evidence="7 8">P-RSM1</strain>
    </source>
</reference>
<comment type="similarity">
    <text evidence="1">Belongs to the N(4)/N(6)-methyltransferase family.</text>
</comment>
<dbReference type="GO" id="GO:0009007">
    <property type="term" value="F:site-specific DNA-methyltransferase (adenine-specific) activity"/>
    <property type="evidence" value="ECO:0007669"/>
    <property type="project" value="UniProtKB-EC"/>
</dbReference>
<dbReference type="InterPro" id="IPR029063">
    <property type="entry name" value="SAM-dependent_MTases_sf"/>
</dbReference>
<dbReference type="Proteomes" id="UP000201235">
    <property type="component" value="Segment"/>
</dbReference>
<evidence type="ECO:0000313" key="8">
    <source>
        <dbReference type="Proteomes" id="UP000201235"/>
    </source>
</evidence>
<dbReference type="InterPro" id="IPR012327">
    <property type="entry name" value="MeTrfase_D12"/>
</dbReference>
<dbReference type="REBASE" id="62072">
    <property type="entry name" value="M.CphRSM1ORF160P"/>
</dbReference>
<name>M4QGH9_9CAUD</name>
<organism evidence="7 8">
    <name type="scientific">Cyanophage P-RSM1</name>
    <dbReference type="NCBI Taxonomy" id="536444"/>
    <lineage>
        <taxon>Viruses</taxon>
        <taxon>Duplodnaviria</taxon>
        <taxon>Heunggongvirae</taxon>
        <taxon>Uroviricota</taxon>
        <taxon>Caudoviricetes</taxon>
        <taxon>Pantevenvirales</taxon>
        <taxon>Kyanoviridae</taxon>
        <taxon>Emcearvirus</taxon>
        <taxon>Emcearvirus gerard</taxon>
    </lineage>
</organism>
<dbReference type="PANTHER" id="PTHR30481">
    <property type="entry name" value="DNA ADENINE METHYLASE"/>
    <property type="match status" value="1"/>
</dbReference>
<proteinExistence type="inferred from homology"/>
<dbReference type="OrthoDB" id="8399at10239"/>
<dbReference type="Gene3D" id="1.10.1020.10">
    <property type="entry name" value="Adenine-specific Methyltransferase, Domain 2"/>
    <property type="match status" value="1"/>
</dbReference>
<dbReference type="KEGG" id="vg:15312130"/>
<dbReference type="InterPro" id="IPR023095">
    <property type="entry name" value="Ade_MeTrfase_dom_2"/>
</dbReference>
<protein>
    <recommendedName>
        <fullName evidence="2">site-specific DNA-methyltransferase (adenine-specific)</fullName>
        <ecNumber evidence="2">2.1.1.72</ecNumber>
    </recommendedName>
</protein>
<accession>M4QGH9</accession>
<keyword evidence="5" id="KW-0949">S-adenosyl-L-methionine</keyword>